<dbReference type="AlphaFoldDB" id="A0A078AGL6"/>
<name>A0A078AGL6_STYLE</name>
<accession>A0A078AGL6</accession>
<dbReference type="InParanoid" id="A0A078AGL6"/>
<protein>
    <submittedName>
        <fullName evidence="1">Uncharacterized protein</fullName>
    </submittedName>
</protein>
<evidence type="ECO:0000313" key="2">
    <source>
        <dbReference type="Proteomes" id="UP000039865"/>
    </source>
</evidence>
<dbReference type="EMBL" id="CCKQ01009917">
    <property type="protein sequence ID" value="CDW81420.1"/>
    <property type="molecule type" value="Genomic_DNA"/>
</dbReference>
<proteinExistence type="predicted"/>
<evidence type="ECO:0000313" key="1">
    <source>
        <dbReference type="EMBL" id="CDW81420.1"/>
    </source>
</evidence>
<dbReference type="Proteomes" id="UP000039865">
    <property type="component" value="Unassembled WGS sequence"/>
</dbReference>
<gene>
    <name evidence="1" type="primary">Contig372.g416</name>
    <name evidence="1" type="ORF">STYLEM_10436</name>
</gene>
<dbReference type="OrthoDB" id="300119at2759"/>
<organism evidence="1 2">
    <name type="scientific">Stylonychia lemnae</name>
    <name type="common">Ciliate</name>
    <dbReference type="NCBI Taxonomy" id="5949"/>
    <lineage>
        <taxon>Eukaryota</taxon>
        <taxon>Sar</taxon>
        <taxon>Alveolata</taxon>
        <taxon>Ciliophora</taxon>
        <taxon>Intramacronucleata</taxon>
        <taxon>Spirotrichea</taxon>
        <taxon>Stichotrichia</taxon>
        <taxon>Sporadotrichida</taxon>
        <taxon>Oxytrichidae</taxon>
        <taxon>Stylonychinae</taxon>
        <taxon>Stylonychia</taxon>
    </lineage>
</organism>
<keyword evidence="2" id="KW-1185">Reference proteome</keyword>
<reference evidence="1 2" key="1">
    <citation type="submission" date="2014-06" db="EMBL/GenBank/DDBJ databases">
        <authorList>
            <person name="Swart Estienne"/>
        </authorList>
    </citation>
    <scope>NUCLEOTIDE SEQUENCE [LARGE SCALE GENOMIC DNA]</scope>
    <source>
        <strain evidence="1 2">130c</strain>
    </source>
</reference>
<sequence>MDLIIKAIPLDDNSDPDIYISKTVRFPNSSLDSEWQCSSYGRDTCTIHHDDIKPDDVFYIGITSPHGECHLSLFTMTSDEFKLDDGIYNSF</sequence>